<dbReference type="RefSeq" id="WP_025218482.1">
    <property type="nucleotide sequence ID" value="NZ_CP006837.1"/>
</dbReference>
<dbReference type="EMBL" id="SZPV01000023">
    <property type="protein sequence ID" value="TKI63003.1"/>
    <property type="molecule type" value="Genomic_DNA"/>
</dbReference>
<accession>A0ABY2TBX6</accession>
<evidence type="ECO:0008006" key="4">
    <source>
        <dbReference type="Google" id="ProtNLM"/>
    </source>
</evidence>
<feature type="coiled-coil region" evidence="1">
    <location>
        <begin position="42"/>
        <end position="72"/>
    </location>
</feature>
<reference evidence="2 3" key="1">
    <citation type="submission" date="2019-04" db="EMBL/GenBank/DDBJ databases">
        <title>Lysinibacillus genome sequencing.</title>
        <authorList>
            <person name="Dunlap C."/>
        </authorList>
    </citation>
    <scope>NUCLEOTIDE SEQUENCE [LARGE SCALE GENOMIC DNA]</scope>
    <source>
        <strain evidence="2 3">NBRC 109424</strain>
    </source>
</reference>
<gene>
    <name evidence="2" type="ORF">FC752_11905</name>
</gene>
<dbReference type="Proteomes" id="UP000308539">
    <property type="component" value="Unassembled WGS sequence"/>
</dbReference>
<evidence type="ECO:0000313" key="3">
    <source>
        <dbReference type="Proteomes" id="UP000308539"/>
    </source>
</evidence>
<organism evidence="2 3">
    <name type="scientific">Lysinibacillus varians</name>
    <dbReference type="NCBI Taxonomy" id="1145276"/>
    <lineage>
        <taxon>Bacteria</taxon>
        <taxon>Bacillati</taxon>
        <taxon>Bacillota</taxon>
        <taxon>Bacilli</taxon>
        <taxon>Bacillales</taxon>
        <taxon>Bacillaceae</taxon>
        <taxon>Lysinibacillus</taxon>
    </lineage>
</organism>
<comment type="caution">
    <text evidence="2">The sequence shown here is derived from an EMBL/GenBank/DDBJ whole genome shotgun (WGS) entry which is preliminary data.</text>
</comment>
<protein>
    <recommendedName>
        <fullName evidence="4">Guanylate cyclase domain-containing protein</fullName>
    </recommendedName>
</protein>
<proteinExistence type="predicted"/>
<keyword evidence="1" id="KW-0175">Coiled coil</keyword>
<keyword evidence="3" id="KW-1185">Reference proteome</keyword>
<name>A0ABY2TBX6_9BACI</name>
<evidence type="ECO:0000313" key="2">
    <source>
        <dbReference type="EMBL" id="TKI63003.1"/>
    </source>
</evidence>
<evidence type="ECO:0000256" key="1">
    <source>
        <dbReference type="SAM" id="Coils"/>
    </source>
</evidence>
<sequence length="300" mass="34885">MITSTKIDDTPNIKYEKRLVLFIDILGFSNLVLGSASDHEKLLKIRDSLKVLERELKREKELQELLEKNQQTLRNSPHTAYWKNDKPYVNPGKIDYTQFSDSIIISKPYINAQSLISLISNVSLLQARFLQEGILFRGGLAYGDMYHKENLCFGPAFNRAYYLESKVAKYPRIVIDNDIISGQAQPTDWTKHEKFEFEALFQSSIDTSNPFSFKDTDSEGNDLYYVNFMLLNTFRSAKTKILEIFNGQKQGLDRLDKDEEKVYLKLDWLTSTIEKHMKAFEIADAKNKEFMRQIARKQGF</sequence>